<dbReference type="GO" id="GO:0015888">
    <property type="term" value="P:thiamine transport"/>
    <property type="evidence" value="ECO:0007669"/>
    <property type="project" value="TreeGrafter"/>
</dbReference>
<dbReference type="PANTHER" id="PTHR30006:SF2">
    <property type="entry name" value="ABC TRANSPORTER SUBSTRATE-BINDING PROTEIN"/>
    <property type="match status" value="1"/>
</dbReference>
<sequence>MCRRTIKIRVRRWRSWLPRKAIRSPTLVYYGVSFGIQAVSADVVSAYKPANWDQIPAGMKDPAGKWVALHSGTMGFMVNVDALGGAPVPRSWDDLLKPEYKGMVGYLDPASAFVGYVAAVAVNQAKGGSLHDFTPAIKLVQSAATQPADCA</sequence>
<dbReference type="EMBL" id="UGSO01000001">
    <property type="protein sequence ID" value="SUB15570.1"/>
    <property type="molecule type" value="Genomic_DNA"/>
</dbReference>
<dbReference type="PANTHER" id="PTHR30006">
    <property type="entry name" value="THIAMINE-BINDING PERIPLASMIC PROTEIN-RELATED"/>
    <property type="match status" value="1"/>
</dbReference>
<dbReference type="AlphaFoldDB" id="A0A379AEB8"/>
<organism evidence="2 3">
    <name type="scientific">Enterobacter agglomerans</name>
    <name type="common">Erwinia herbicola</name>
    <name type="synonym">Pantoea agglomerans</name>
    <dbReference type="NCBI Taxonomy" id="549"/>
    <lineage>
        <taxon>Bacteria</taxon>
        <taxon>Pseudomonadati</taxon>
        <taxon>Pseudomonadota</taxon>
        <taxon>Gammaproteobacteria</taxon>
        <taxon>Enterobacterales</taxon>
        <taxon>Erwiniaceae</taxon>
        <taxon>Pantoea</taxon>
        <taxon>Pantoea agglomerans group</taxon>
    </lineage>
</organism>
<evidence type="ECO:0000313" key="2">
    <source>
        <dbReference type="EMBL" id="SUB15570.1"/>
    </source>
</evidence>
<dbReference type="Proteomes" id="UP000254640">
    <property type="component" value="Unassembled WGS sequence"/>
</dbReference>
<keyword evidence="3" id="KW-1185">Reference proteome</keyword>
<keyword evidence="1" id="KW-0732">Signal</keyword>
<protein>
    <submittedName>
        <fullName evidence="2">2-aminoethylphosphonate ABC transporter substrate-binding protein</fullName>
    </submittedName>
</protein>
<accession>A0A379AEB8</accession>
<dbReference type="Gene3D" id="3.40.190.10">
    <property type="entry name" value="Periplasmic binding protein-like II"/>
    <property type="match status" value="2"/>
</dbReference>
<dbReference type="GO" id="GO:0030975">
    <property type="term" value="F:thiamine binding"/>
    <property type="evidence" value="ECO:0007669"/>
    <property type="project" value="TreeGrafter"/>
</dbReference>
<reference evidence="2 3" key="1">
    <citation type="submission" date="2018-06" db="EMBL/GenBank/DDBJ databases">
        <authorList>
            <consortium name="Pathogen Informatics"/>
            <person name="Doyle S."/>
        </authorList>
    </citation>
    <scope>NUCLEOTIDE SEQUENCE [LARGE SCALE GENOMIC DNA]</scope>
    <source>
        <strain evidence="2 3">NCTC9381</strain>
    </source>
</reference>
<evidence type="ECO:0000256" key="1">
    <source>
        <dbReference type="ARBA" id="ARBA00022729"/>
    </source>
</evidence>
<dbReference type="STRING" id="549.BEE12_01865"/>
<dbReference type="GO" id="GO:0030976">
    <property type="term" value="F:thiamine pyrophosphate binding"/>
    <property type="evidence" value="ECO:0007669"/>
    <property type="project" value="TreeGrafter"/>
</dbReference>
<proteinExistence type="predicted"/>
<name>A0A379AEB8_ENTAG</name>
<evidence type="ECO:0000313" key="3">
    <source>
        <dbReference type="Proteomes" id="UP000254640"/>
    </source>
</evidence>
<gene>
    <name evidence="2" type="ORF">NCTC9381_01457</name>
</gene>
<dbReference type="GO" id="GO:0030288">
    <property type="term" value="C:outer membrane-bounded periplasmic space"/>
    <property type="evidence" value="ECO:0007669"/>
    <property type="project" value="TreeGrafter"/>
</dbReference>
<dbReference type="SUPFAM" id="SSF53850">
    <property type="entry name" value="Periplasmic binding protein-like II"/>
    <property type="match status" value="1"/>
</dbReference>
<dbReference type="Pfam" id="PF13343">
    <property type="entry name" value="SBP_bac_6"/>
    <property type="match status" value="1"/>
</dbReference>